<dbReference type="EMBL" id="AEVS01000090">
    <property type="protein sequence ID" value="EGA64218.1"/>
    <property type="molecule type" value="Genomic_DNA"/>
</dbReference>
<gene>
    <name evidence="2" type="ORF">VIBR0546_02755</name>
</gene>
<dbReference type="InterPro" id="IPR007138">
    <property type="entry name" value="ABM_dom"/>
</dbReference>
<dbReference type="GO" id="GO:0005829">
    <property type="term" value="C:cytosol"/>
    <property type="evidence" value="ECO:0007669"/>
    <property type="project" value="TreeGrafter"/>
</dbReference>
<dbReference type="PROSITE" id="PS51725">
    <property type="entry name" value="ABM"/>
    <property type="match status" value="1"/>
</dbReference>
<dbReference type="eggNOG" id="COG1359">
    <property type="taxonomic scope" value="Bacteria"/>
</dbReference>
<dbReference type="OrthoDB" id="9812754at2"/>
<dbReference type="PANTHER" id="PTHR33336">
    <property type="entry name" value="QUINOL MONOOXYGENASE YGIN-RELATED"/>
    <property type="match status" value="1"/>
</dbReference>
<dbReference type="PANTHER" id="PTHR33336:SF1">
    <property type="entry name" value="(4S)-4-HYDROXY-5-PHOSPHONOOXYPENTANE-2,3-DIONE ISOMERASE"/>
    <property type="match status" value="1"/>
</dbReference>
<dbReference type="Proteomes" id="UP000004371">
    <property type="component" value="Unassembled WGS sequence"/>
</dbReference>
<organism evidence="2 3">
    <name type="scientific">Vibrio brasiliensis LMG 20546</name>
    <dbReference type="NCBI Taxonomy" id="945543"/>
    <lineage>
        <taxon>Bacteria</taxon>
        <taxon>Pseudomonadati</taxon>
        <taxon>Pseudomonadota</taxon>
        <taxon>Gammaproteobacteria</taxon>
        <taxon>Vibrionales</taxon>
        <taxon>Vibrionaceae</taxon>
        <taxon>Vibrio</taxon>
        <taxon>Vibrio oreintalis group</taxon>
    </lineage>
</organism>
<accession>E8LYD0</accession>
<dbReference type="InterPro" id="IPR050744">
    <property type="entry name" value="AI-2_Isomerase_LsrG"/>
</dbReference>
<dbReference type="RefSeq" id="WP_006880858.1">
    <property type="nucleotide sequence ID" value="NZ_AEVS01000090.1"/>
</dbReference>
<dbReference type="Pfam" id="PF03992">
    <property type="entry name" value="ABM"/>
    <property type="match status" value="1"/>
</dbReference>
<keyword evidence="3" id="KW-1185">Reference proteome</keyword>
<proteinExistence type="predicted"/>
<reference evidence="2 3" key="1">
    <citation type="journal article" date="2012" name="Int. J. Syst. Evol. Microbiol.">
        <title>Vibrio caribbeanicus sp. nov., isolated from the marine sponge Scleritoderma cyanea.</title>
        <authorList>
            <person name="Hoffmann M."/>
            <person name="Monday S.R."/>
            <person name="Allard M.W."/>
            <person name="Strain E.A."/>
            <person name="Whittaker P."/>
            <person name="Naum M."/>
            <person name="McCarthy P.J."/>
            <person name="Lopez J.V."/>
            <person name="Fischer M."/>
            <person name="Brown E.W."/>
        </authorList>
    </citation>
    <scope>NUCLEOTIDE SEQUENCE [LARGE SCALE GENOMIC DNA]</scope>
    <source>
        <strain evidence="2 3">LMG 20546</strain>
    </source>
</reference>
<name>E8LYD0_9VIBR</name>
<dbReference type="STRING" id="945543.VIBR0546_02755"/>
<dbReference type="Gene3D" id="3.30.70.100">
    <property type="match status" value="1"/>
</dbReference>
<evidence type="ECO:0000259" key="1">
    <source>
        <dbReference type="PROSITE" id="PS51725"/>
    </source>
</evidence>
<protein>
    <recommendedName>
        <fullName evidence="1">ABM domain-containing protein</fullName>
    </recommendedName>
</protein>
<comment type="caution">
    <text evidence="2">The sequence shown here is derived from an EMBL/GenBank/DDBJ whole genome shotgun (WGS) entry which is preliminary data.</text>
</comment>
<evidence type="ECO:0000313" key="2">
    <source>
        <dbReference type="EMBL" id="EGA64218.1"/>
    </source>
</evidence>
<dbReference type="GO" id="GO:0016491">
    <property type="term" value="F:oxidoreductase activity"/>
    <property type="evidence" value="ECO:0007669"/>
    <property type="project" value="TreeGrafter"/>
</dbReference>
<evidence type="ECO:0000313" key="3">
    <source>
        <dbReference type="Proteomes" id="UP000004371"/>
    </source>
</evidence>
<dbReference type="SUPFAM" id="SSF54909">
    <property type="entry name" value="Dimeric alpha+beta barrel"/>
    <property type="match status" value="1"/>
</dbReference>
<sequence length="107" mass="12096">MYCIIVTNKVVVGREKEYLEIMCENARASYENEDGCIQFDVIADLNQPQTFHLYEIYKNQQALAAHKQTQHYLASREKLAGIVIEQSVIRADVIETSAVTNTEGVTA</sequence>
<feature type="domain" description="ABM" evidence="1">
    <location>
        <begin position="2"/>
        <end position="94"/>
    </location>
</feature>
<dbReference type="InterPro" id="IPR011008">
    <property type="entry name" value="Dimeric_a/b-barrel"/>
</dbReference>
<dbReference type="AlphaFoldDB" id="E8LYD0"/>